<keyword evidence="9 13" id="KW-1133">Transmembrane helix</keyword>
<dbReference type="GO" id="GO:0016020">
    <property type="term" value="C:membrane"/>
    <property type="evidence" value="ECO:0007669"/>
    <property type="project" value="UniProtKB-SubCell"/>
</dbReference>
<dbReference type="CDD" id="cd16461">
    <property type="entry name" value="RING-H2_EL5-like"/>
    <property type="match status" value="1"/>
</dbReference>
<evidence type="ECO:0000259" key="14">
    <source>
        <dbReference type="PROSITE" id="PS50089"/>
    </source>
</evidence>
<dbReference type="AlphaFoldDB" id="A0A6I9UBX6"/>
<feature type="transmembrane region" description="Helical" evidence="13">
    <location>
        <begin position="12"/>
        <end position="40"/>
    </location>
</feature>
<evidence type="ECO:0000256" key="1">
    <source>
        <dbReference type="ARBA" id="ARBA00004167"/>
    </source>
</evidence>
<dbReference type="PROSITE" id="PS50089">
    <property type="entry name" value="ZF_RING_2"/>
    <property type="match status" value="1"/>
</dbReference>
<accession>A0A6I9UBX6</accession>
<organism evidence="15 16">
    <name type="scientific">Sesamum indicum</name>
    <name type="common">Oriental sesame</name>
    <name type="synonym">Sesamum orientale</name>
    <dbReference type="NCBI Taxonomy" id="4182"/>
    <lineage>
        <taxon>Eukaryota</taxon>
        <taxon>Viridiplantae</taxon>
        <taxon>Streptophyta</taxon>
        <taxon>Embryophyta</taxon>
        <taxon>Tracheophyta</taxon>
        <taxon>Spermatophyta</taxon>
        <taxon>Magnoliopsida</taxon>
        <taxon>eudicotyledons</taxon>
        <taxon>Gunneridae</taxon>
        <taxon>Pentapetalae</taxon>
        <taxon>asterids</taxon>
        <taxon>lamiids</taxon>
        <taxon>Lamiales</taxon>
        <taxon>Pedaliaceae</taxon>
        <taxon>Sesamum</taxon>
    </lineage>
</organism>
<name>A0A6I9UBX6_SESIN</name>
<keyword evidence="4 13" id="KW-0812">Transmembrane</keyword>
<comment type="subcellular location">
    <subcellularLocation>
        <location evidence="1">Membrane</location>
        <topology evidence="1">Single-pass membrane protein</topology>
    </subcellularLocation>
</comment>
<sequence length="235" mass="25478">MGSHVLGIAKQVIVMAIVISVILLFLGIGVLILIHVCIVGRTLRRGLSERNVNMVGRGSFGSTSMSQDDIEKLPCFDFTAKEKGTGTGMSPPPDCAVCLENFRVGEKCRLLPSCNHSFHAECVDLWLLRTPICPICRAAADIMRSGSLHEEESGSFGESAVELRDIQMTETMNEVGNEIEIQIAGVQEEESGHLNGDEVGLNQSGTRESLNLSERVIEVRERQELGTGHLSGDGN</sequence>
<dbReference type="FunCoup" id="A0A6I9UBX6">
    <property type="interactions" value="14"/>
</dbReference>
<reference evidence="16" key="1">
    <citation type="submission" date="2025-08" db="UniProtKB">
        <authorList>
            <consortium name="RefSeq"/>
        </authorList>
    </citation>
    <scope>IDENTIFICATION</scope>
</reference>
<comment type="pathway">
    <text evidence="2">Protein modification; protein ubiquitination.</text>
</comment>
<evidence type="ECO:0000256" key="7">
    <source>
        <dbReference type="ARBA" id="ARBA00022786"/>
    </source>
</evidence>
<protein>
    <submittedName>
        <fullName evidence="16">RING-H2 finger protein ATL56-like</fullName>
    </submittedName>
</protein>
<dbReference type="PANTHER" id="PTHR45768:SF61">
    <property type="entry name" value="RING-H2 FINGER PROTEIN ATL18"/>
    <property type="match status" value="1"/>
</dbReference>
<evidence type="ECO:0000256" key="8">
    <source>
        <dbReference type="ARBA" id="ARBA00022833"/>
    </source>
</evidence>
<keyword evidence="5" id="KW-0479">Metal-binding</keyword>
<keyword evidence="8" id="KW-0862">Zinc</keyword>
<dbReference type="Gene3D" id="3.30.40.10">
    <property type="entry name" value="Zinc/RING finger domain, C3HC4 (zinc finger)"/>
    <property type="match status" value="1"/>
</dbReference>
<dbReference type="SMART" id="SM00184">
    <property type="entry name" value="RING"/>
    <property type="match status" value="1"/>
</dbReference>
<dbReference type="Gramene" id="SIN_1007927.t">
    <property type="protein sequence ID" value="SIN_1007927.t.cds1"/>
    <property type="gene ID" value="SIN_1007927"/>
</dbReference>
<dbReference type="Pfam" id="PF13639">
    <property type="entry name" value="zf-RING_2"/>
    <property type="match status" value="1"/>
</dbReference>
<evidence type="ECO:0000256" key="2">
    <source>
        <dbReference type="ARBA" id="ARBA00004906"/>
    </source>
</evidence>
<proteinExistence type="inferred from homology"/>
<dbReference type="GeneID" id="105177153"/>
<keyword evidence="7" id="KW-0833">Ubl conjugation pathway</keyword>
<gene>
    <name evidence="16" type="primary">LOC105177153</name>
</gene>
<evidence type="ECO:0000256" key="4">
    <source>
        <dbReference type="ARBA" id="ARBA00022692"/>
    </source>
</evidence>
<dbReference type="Proteomes" id="UP000504604">
    <property type="component" value="Linkage group LG15"/>
</dbReference>
<dbReference type="InParanoid" id="A0A6I9UBX6"/>
<dbReference type="SUPFAM" id="SSF57850">
    <property type="entry name" value="RING/U-box"/>
    <property type="match status" value="1"/>
</dbReference>
<evidence type="ECO:0000256" key="12">
    <source>
        <dbReference type="PROSITE-ProRule" id="PRU00175"/>
    </source>
</evidence>
<evidence type="ECO:0000256" key="5">
    <source>
        <dbReference type="ARBA" id="ARBA00022723"/>
    </source>
</evidence>
<evidence type="ECO:0000256" key="11">
    <source>
        <dbReference type="ARBA" id="ARBA00024209"/>
    </source>
</evidence>
<evidence type="ECO:0000256" key="9">
    <source>
        <dbReference type="ARBA" id="ARBA00022989"/>
    </source>
</evidence>
<dbReference type="PANTHER" id="PTHR45768">
    <property type="entry name" value="E3 UBIQUITIN-PROTEIN LIGASE RNF13-LIKE"/>
    <property type="match status" value="1"/>
</dbReference>
<keyword evidence="15" id="KW-1185">Reference proteome</keyword>
<keyword evidence="6 12" id="KW-0863">Zinc-finger</keyword>
<evidence type="ECO:0000313" key="15">
    <source>
        <dbReference type="Proteomes" id="UP000504604"/>
    </source>
</evidence>
<keyword evidence="3" id="KW-0808">Transferase</keyword>
<dbReference type="InterPro" id="IPR013083">
    <property type="entry name" value="Znf_RING/FYVE/PHD"/>
</dbReference>
<evidence type="ECO:0000256" key="6">
    <source>
        <dbReference type="ARBA" id="ARBA00022771"/>
    </source>
</evidence>
<evidence type="ECO:0000256" key="10">
    <source>
        <dbReference type="ARBA" id="ARBA00023136"/>
    </source>
</evidence>
<dbReference type="OrthoDB" id="8062037at2759"/>
<dbReference type="RefSeq" id="XP_011098503.1">
    <property type="nucleotide sequence ID" value="XM_011100201.2"/>
</dbReference>
<feature type="domain" description="RING-type" evidence="14">
    <location>
        <begin position="95"/>
        <end position="137"/>
    </location>
</feature>
<evidence type="ECO:0000256" key="3">
    <source>
        <dbReference type="ARBA" id="ARBA00022679"/>
    </source>
</evidence>
<dbReference type="KEGG" id="sind:105177153"/>
<keyword evidence="10 13" id="KW-0472">Membrane</keyword>
<dbReference type="InterPro" id="IPR001841">
    <property type="entry name" value="Znf_RING"/>
</dbReference>
<dbReference type="GO" id="GO:0016740">
    <property type="term" value="F:transferase activity"/>
    <property type="evidence" value="ECO:0007669"/>
    <property type="project" value="UniProtKB-KW"/>
</dbReference>
<dbReference type="GO" id="GO:0008270">
    <property type="term" value="F:zinc ion binding"/>
    <property type="evidence" value="ECO:0007669"/>
    <property type="project" value="UniProtKB-KW"/>
</dbReference>
<evidence type="ECO:0000256" key="13">
    <source>
        <dbReference type="SAM" id="Phobius"/>
    </source>
</evidence>
<comment type="similarity">
    <text evidence="11">Belongs to the RING-type zinc finger family. ATL subfamily.</text>
</comment>
<evidence type="ECO:0000313" key="16">
    <source>
        <dbReference type="RefSeq" id="XP_011098503.1"/>
    </source>
</evidence>